<dbReference type="NCBIfam" id="TIGR00331">
    <property type="entry name" value="hrcA"/>
    <property type="match status" value="1"/>
</dbReference>
<evidence type="ECO:0000259" key="6">
    <source>
        <dbReference type="Pfam" id="PF01628"/>
    </source>
</evidence>
<dbReference type="RefSeq" id="WP_002271415.1">
    <property type="nucleotide sequence ID" value="NZ_AP014612.1"/>
</dbReference>
<dbReference type="Proteomes" id="UP000217758">
    <property type="component" value="Chromosome"/>
</dbReference>
<dbReference type="AlphaFoldDB" id="A0A1L7LGM5"/>
<dbReference type="InterPro" id="IPR023120">
    <property type="entry name" value="WHTH_transcript_rep_HrcA_IDD"/>
</dbReference>
<keyword evidence="9" id="KW-1185">Reference proteome</keyword>
<reference evidence="8 9" key="1">
    <citation type="journal article" date="2016" name="Microbiol. Immunol.">
        <title>Complete genome sequence of Streptococcus troglodytae TKU31 isolated from the oral cavity of a chimpanzee (Pan troglodytes).</title>
        <authorList>
            <person name="Okamoto M."/>
            <person name="Naito M."/>
            <person name="Miyanohara M."/>
            <person name="Imai S."/>
            <person name="Nomura Y."/>
            <person name="Saito W."/>
            <person name="Momoi Y."/>
            <person name="Takada K."/>
            <person name="Miyabe-Nishiwaki T."/>
            <person name="Tomonaga M."/>
            <person name="Hanada N."/>
        </authorList>
    </citation>
    <scope>NUCLEOTIDE SEQUENCE [LARGE SCALE GENOMIC DNA]</scope>
    <source>
        <strain evidence="9">TKU 31</strain>
    </source>
</reference>
<dbReference type="Gene3D" id="1.10.10.10">
    <property type="entry name" value="Winged helix-like DNA-binding domain superfamily/Winged helix DNA-binding domain"/>
    <property type="match status" value="1"/>
</dbReference>
<dbReference type="PANTHER" id="PTHR34824:SF1">
    <property type="entry name" value="HEAT-INDUCIBLE TRANSCRIPTION REPRESSOR HRCA"/>
    <property type="match status" value="1"/>
</dbReference>
<comment type="function">
    <text evidence="5">Negative regulator of class I heat shock genes (grpE-dnaK-dnaJ and groELS operons). Prevents heat-shock induction of these operons.</text>
</comment>
<evidence type="ECO:0000259" key="7">
    <source>
        <dbReference type="Pfam" id="PF03444"/>
    </source>
</evidence>
<organism evidence="8 9">
    <name type="scientific">Streptococcus troglodytae</name>
    <dbReference type="NCBI Taxonomy" id="1111760"/>
    <lineage>
        <taxon>Bacteria</taxon>
        <taxon>Bacillati</taxon>
        <taxon>Bacillota</taxon>
        <taxon>Bacilli</taxon>
        <taxon>Lactobacillales</taxon>
        <taxon>Streptococcaceae</taxon>
        <taxon>Streptococcus</taxon>
    </lineage>
</organism>
<evidence type="ECO:0000256" key="2">
    <source>
        <dbReference type="ARBA" id="ARBA00023015"/>
    </source>
</evidence>
<dbReference type="KEGG" id="strg:SRT_00820"/>
<dbReference type="GO" id="GO:0045892">
    <property type="term" value="P:negative regulation of DNA-templated transcription"/>
    <property type="evidence" value="ECO:0007669"/>
    <property type="project" value="UniProtKB-UniRule"/>
</dbReference>
<dbReference type="SUPFAM" id="SSF55781">
    <property type="entry name" value="GAF domain-like"/>
    <property type="match status" value="1"/>
</dbReference>
<keyword evidence="4 5" id="KW-0804">Transcription</keyword>
<gene>
    <name evidence="5 8" type="primary">hrcA</name>
    <name evidence="8" type="ORF">SRT_00820</name>
</gene>
<keyword evidence="2 5" id="KW-0805">Transcription regulation</keyword>
<dbReference type="InterPro" id="IPR021153">
    <property type="entry name" value="HrcA_C"/>
</dbReference>
<name>A0A1L7LGM5_9STRE</name>
<evidence type="ECO:0000256" key="1">
    <source>
        <dbReference type="ARBA" id="ARBA00022491"/>
    </source>
</evidence>
<dbReference type="SUPFAM" id="SSF46785">
    <property type="entry name" value="Winged helix' DNA-binding domain"/>
    <property type="match status" value="1"/>
</dbReference>
<evidence type="ECO:0000256" key="4">
    <source>
        <dbReference type="ARBA" id="ARBA00023163"/>
    </source>
</evidence>
<dbReference type="InterPro" id="IPR036390">
    <property type="entry name" value="WH_DNA-bd_sf"/>
</dbReference>
<protein>
    <recommendedName>
        <fullName evidence="5">Heat-inducible transcription repressor HrcA</fullName>
    </recommendedName>
</protein>
<dbReference type="Pfam" id="PF01628">
    <property type="entry name" value="HrcA"/>
    <property type="match status" value="1"/>
</dbReference>
<keyword evidence="3 5" id="KW-0346">Stress response</keyword>
<proteinExistence type="inferred from homology"/>
<feature type="domain" description="Heat-inducible transcription repressor HrcA C-terminal" evidence="6">
    <location>
        <begin position="103"/>
        <end position="315"/>
    </location>
</feature>
<dbReference type="InterPro" id="IPR029016">
    <property type="entry name" value="GAF-like_dom_sf"/>
</dbReference>
<dbReference type="Pfam" id="PF03444">
    <property type="entry name" value="WHD_HrcA"/>
    <property type="match status" value="1"/>
</dbReference>
<evidence type="ECO:0000256" key="3">
    <source>
        <dbReference type="ARBA" id="ARBA00023016"/>
    </source>
</evidence>
<dbReference type="InterPro" id="IPR036388">
    <property type="entry name" value="WH-like_DNA-bd_sf"/>
</dbReference>
<keyword evidence="1 5" id="KW-0678">Repressor</keyword>
<evidence type="ECO:0000313" key="9">
    <source>
        <dbReference type="Proteomes" id="UP000217758"/>
    </source>
</evidence>
<evidence type="ECO:0000256" key="5">
    <source>
        <dbReference type="HAMAP-Rule" id="MF_00081"/>
    </source>
</evidence>
<dbReference type="GO" id="GO:0003677">
    <property type="term" value="F:DNA binding"/>
    <property type="evidence" value="ECO:0007669"/>
    <property type="project" value="InterPro"/>
</dbReference>
<sequence length="344" mass="39260">MITQRQKDILNLIVELFTKTHEPIGSKTLQNSIASSSATIRNDMAALEKLGLLEKAHTSSGRLPSQEGFRYFVEHSLNPDSLDEQDVYQVIKAFDFEAFRLGDLLQRASDVLANLTGYTALILDVEPKKQRLTTFDIVKLSNHDALAVLTLDEASPVTVQFAIPKNFLDSDLMTVAKIARERFLNQTVLDIHYRLRTELPQIIQKYFPRTDNVLDLFDHIFNPIFQEEVFISGKIKTLEFAGLDTYQFLENLQSVALEIRQSLPEDELHRVQVAESKEKSLVDLTVISQKFLIPYRGFGVLTVIGPVDLDYQRTISLINVISRVLAVKLGDFYRYLNSNHYEVH</sequence>
<dbReference type="Gene3D" id="3.30.390.60">
    <property type="entry name" value="Heat-inducible transcription repressor hrca homolog, domain 3"/>
    <property type="match status" value="1"/>
</dbReference>
<dbReference type="HAMAP" id="MF_00081">
    <property type="entry name" value="HrcA"/>
    <property type="match status" value="1"/>
</dbReference>
<dbReference type="PIRSF" id="PIRSF005485">
    <property type="entry name" value="HrcA"/>
    <property type="match status" value="1"/>
</dbReference>
<comment type="similarity">
    <text evidence="5">Belongs to the HrcA family.</text>
</comment>
<accession>A0A1L7LGM5</accession>
<evidence type="ECO:0000313" key="8">
    <source>
        <dbReference type="EMBL" id="BAQ23343.1"/>
    </source>
</evidence>
<dbReference type="InterPro" id="IPR005104">
    <property type="entry name" value="WHTH_HrcA_DNA-bd"/>
</dbReference>
<dbReference type="InterPro" id="IPR002571">
    <property type="entry name" value="HrcA"/>
</dbReference>
<dbReference type="EMBL" id="AP014612">
    <property type="protein sequence ID" value="BAQ23343.1"/>
    <property type="molecule type" value="Genomic_DNA"/>
</dbReference>
<feature type="domain" description="Winged helix-turn-helix transcription repressor HrcA DNA-binding" evidence="7">
    <location>
        <begin position="1"/>
        <end position="56"/>
    </location>
</feature>
<dbReference type="PANTHER" id="PTHR34824">
    <property type="entry name" value="HEAT-INDUCIBLE TRANSCRIPTION REPRESSOR HRCA"/>
    <property type="match status" value="1"/>
</dbReference>
<dbReference type="Gene3D" id="3.30.450.40">
    <property type="match status" value="1"/>
</dbReference>